<feature type="signal peptide" evidence="8">
    <location>
        <begin position="1"/>
        <end position="29"/>
    </location>
</feature>
<evidence type="ECO:0000313" key="11">
    <source>
        <dbReference type="Proteomes" id="UP000772434"/>
    </source>
</evidence>
<feature type="domain" description="Glycosyltransferase 61 catalytic" evidence="9">
    <location>
        <begin position="407"/>
        <end position="485"/>
    </location>
</feature>
<organism evidence="10 11">
    <name type="scientific">Rhodocollybia butyracea</name>
    <dbReference type="NCBI Taxonomy" id="206335"/>
    <lineage>
        <taxon>Eukaryota</taxon>
        <taxon>Fungi</taxon>
        <taxon>Dikarya</taxon>
        <taxon>Basidiomycota</taxon>
        <taxon>Agaricomycotina</taxon>
        <taxon>Agaricomycetes</taxon>
        <taxon>Agaricomycetidae</taxon>
        <taxon>Agaricales</taxon>
        <taxon>Marasmiineae</taxon>
        <taxon>Omphalotaceae</taxon>
        <taxon>Rhodocollybia</taxon>
    </lineage>
</organism>
<accession>A0A9P5UF84</accession>
<dbReference type="GO" id="GO:0005783">
    <property type="term" value="C:endoplasmic reticulum"/>
    <property type="evidence" value="ECO:0007669"/>
    <property type="project" value="TreeGrafter"/>
</dbReference>
<keyword evidence="4" id="KW-0812">Transmembrane</keyword>
<evidence type="ECO:0000256" key="1">
    <source>
        <dbReference type="ARBA" id="ARBA00004167"/>
    </source>
</evidence>
<dbReference type="Proteomes" id="UP000772434">
    <property type="component" value="Unassembled WGS sequence"/>
</dbReference>
<protein>
    <recommendedName>
        <fullName evidence="9">Glycosyltransferase 61 catalytic domain-containing protein</fullName>
    </recommendedName>
</protein>
<feature type="chain" id="PRO_5040234698" description="Glycosyltransferase 61 catalytic domain-containing protein" evidence="8">
    <location>
        <begin position="30"/>
        <end position="561"/>
    </location>
</feature>
<evidence type="ECO:0000256" key="6">
    <source>
        <dbReference type="ARBA" id="ARBA00023136"/>
    </source>
</evidence>
<reference evidence="10" key="1">
    <citation type="submission" date="2020-11" db="EMBL/GenBank/DDBJ databases">
        <authorList>
            <consortium name="DOE Joint Genome Institute"/>
            <person name="Ahrendt S."/>
            <person name="Riley R."/>
            <person name="Andreopoulos W."/>
            <person name="Labutti K."/>
            <person name="Pangilinan J."/>
            <person name="Ruiz-Duenas F.J."/>
            <person name="Barrasa J.M."/>
            <person name="Sanchez-Garcia M."/>
            <person name="Camarero S."/>
            <person name="Miyauchi S."/>
            <person name="Serrano A."/>
            <person name="Linde D."/>
            <person name="Babiker R."/>
            <person name="Drula E."/>
            <person name="Ayuso-Fernandez I."/>
            <person name="Pacheco R."/>
            <person name="Padilla G."/>
            <person name="Ferreira P."/>
            <person name="Barriuso J."/>
            <person name="Kellner H."/>
            <person name="Castanera R."/>
            <person name="Alfaro M."/>
            <person name="Ramirez L."/>
            <person name="Pisabarro A.G."/>
            <person name="Kuo A."/>
            <person name="Tritt A."/>
            <person name="Lipzen A."/>
            <person name="He G."/>
            <person name="Yan M."/>
            <person name="Ng V."/>
            <person name="Cullen D."/>
            <person name="Martin F."/>
            <person name="Rosso M.-N."/>
            <person name="Henrissat B."/>
            <person name="Hibbett D."/>
            <person name="Martinez A.T."/>
            <person name="Grigoriev I.V."/>
        </authorList>
    </citation>
    <scope>NUCLEOTIDE SEQUENCE</scope>
    <source>
        <strain evidence="10">AH 40177</strain>
    </source>
</reference>
<evidence type="ECO:0000256" key="7">
    <source>
        <dbReference type="ARBA" id="ARBA00023180"/>
    </source>
</evidence>
<evidence type="ECO:0000259" key="9">
    <source>
        <dbReference type="Pfam" id="PF04577"/>
    </source>
</evidence>
<dbReference type="InterPro" id="IPR007657">
    <property type="entry name" value="Glycosyltransferase_61"/>
</dbReference>
<evidence type="ECO:0000256" key="5">
    <source>
        <dbReference type="ARBA" id="ARBA00022989"/>
    </source>
</evidence>
<proteinExistence type="predicted"/>
<dbReference type="AlphaFoldDB" id="A0A9P5UF84"/>
<comment type="caution">
    <text evidence="10">The sequence shown here is derived from an EMBL/GenBank/DDBJ whole genome shotgun (WGS) entry which is preliminary data.</text>
</comment>
<dbReference type="GO" id="GO:0016020">
    <property type="term" value="C:membrane"/>
    <property type="evidence" value="ECO:0007669"/>
    <property type="project" value="UniProtKB-SubCell"/>
</dbReference>
<evidence type="ECO:0000256" key="4">
    <source>
        <dbReference type="ARBA" id="ARBA00022692"/>
    </source>
</evidence>
<keyword evidence="5" id="KW-1133">Transmembrane helix</keyword>
<dbReference type="PANTHER" id="PTHR20961">
    <property type="entry name" value="GLYCOSYLTRANSFERASE"/>
    <property type="match status" value="1"/>
</dbReference>
<sequence>MVFRSFSRRDVTLLLLGAFSMHLVSVLFSTPTETSFVISNHLHQHAEIIPPPIEPILVENFVTPSENVVQLSASNDVAPHLAPQLPMTSIVHSAPGYTIFRNLYMSNGTLFILSPNRSFPDIRMIISTSIFADASPENIAAREPNPDIMDFIIPEAAQKRWGGDVQNGVRHHIFTVEGNTVLFNDPSQFLRHYYHFVAELFFGVQAFWHGAFSASVPSTIPDPEKSSNPGGKNWNAYPIDPQTLHKSAYQLHHPLPPQIHRSIFMHSNADGWRDDPGFNSYFLRAAFPAMSVEHQEDWNDRIAATNGGSNAVRDRAWLFPVVMVVDRSAAFRESMTGSHTQRTAAQAWEYMRNAGRLRGELVGGWWESVRNAVLFFSGAGVGDVLGGTEDNDAAESTSLQLPISKKVMVTYVSRQAGSRRKLSPESHESLVAALRELANKRDFDFNVMEAETLTKEEQLQVIAKTTILLGVHGNGLTHLVFMPPTRFSAVIEIFYPGGFAHDYHWTARALGMPHFAVWNDTYLTHPDEPKVAYPEGFQGDSIPVYGPLVVKIVEDRLDGKI</sequence>
<dbReference type="PANTHER" id="PTHR20961:SF38">
    <property type="entry name" value="PROTEIN O-LINKED-MANNOSE BETA-1,4-N-ACETYLGLUCOSAMINYLTRANSFERASE 2"/>
    <property type="match status" value="1"/>
</dbReference>
<keyword evidence="2" id="KW-0328">Glycosyltransferase</keyword>
<dbReference type="GO" id="GO:0097363">
    <property type="term" value="F:protein O-acetylglucosaminyltransferase activity"/>
    <property type="evidence" value="ECO:0007669"/>
    <property type="project" value="TreeGrafter"/>
</dbReference>
<dbReference type="OrthoDB" id="529273at2759"/>
<dbReference type="InterPro" id="IPR049625">
    <property type="entry name" value="Glyco_transf_61_cat"/>
</dbReference>
<gene>
    <name evidence="10" type="ORF">BDP27DRAFT_1313878</name>
</gene>
<comment type="subcellular location">
    <subcellularLocation>
        <location evidence="1">Membrane</location>
        <topology evidence="1">Single-pass membrane protein</topology>
    </subcellularLocation>
</comment>
<evidence type="ECO:0000256" key="8">
    <source>
        <dbReference type="SAM" id="SignalP"/>
    </source>
</evidence>
<keyword evidence="11" id="KW-1185">Reference proteome</keyword>
<name>A0A9P5UF84_9AGAR</name>
<keyword evidence="7" id="KW-0325">Glycoprotein</keyword>
<evidence type="ECO:0000313" key="10">
    <source>
        <dbReference type="EMBL" id="KAF9076083.1"/>
    </source>
</evidence>
<keyword evidence="6" id="KW-0472">Membrane</keyword>
<dbReference type="Pfam" id="PF04577">
    <property type="entry name" value="Glyco_transf_61"/>
    <property type="match status" value="1"/>
</dbReference>
<keyword evidence="3" id="KW-0808">Transferase</keyword>
<dbReference type="EMBL" id="JADNRY010000007">
    <property type="protein sequence ID" value="KAF9076083.1"/>
    <property type="molecule type" value="Genomic_DNA"/>
</dbReference>
<dbReference type="GO" id="GO:0035269">
    <property type="term" value="P:protein O-linked glycosylation via mannose"/>
    <property type="evidence" value="ECO:0007669"/>
    <property type="project" value="TreeGrafter"/>
</dbReference>
<keyword evidence="8" id="KW-0732">Signal</keyword>
<evidence type="ECO:0000256" key="2">
    <source>
        <dbReference type="ARBA" id="ARBA00022676"/>
    </source>
</evidence>
<evidence type="ECO:0000256" key="3">
    <source>
        <dbReference type="ARBA" id="ARBA00022679"/>
    </source>
</evidence>